<evidence type="ECO:0000313" key="2">
    <source>
        <dbReference type="Proteomes" id="UP000824469"/>
    </source>
</evidence>
<organism evidence="1 2">
    <name type="scientific">Taxus chinensis</name>
    <name type="common">Chinese yew</name>
    <name type="synonym">Taxus wallichiana var. chinensis</name>
    <dbReference type="NCBI Taxonomy" id="29808"/>
    <lineage>
        <taxon>Eukaryota</taxon>
        <taxon>Viridiplantae</taxon>
        <taxon>Streptophyta</taxon>
        <taxon>Embryophyta</taxon>
        <taxon>Tracheophyta</taxon>
        <taxon>Spermatophyta</taxon>
        <taxon>Pinopsida</taxon>
        <taxon>Pinidae</taxon>
        <taxon>Conifers II</taxon>
        <taxon>Cupressales</taxon>
        <taxon>Taxaceae</taxon>
        <taxon>Taxus</taxon>
    </lineage>
</organism>
<feature type="non-terminal residue" evidence="1">
    <location>
        <position position="1"/>
    </location>
</feature>
<keyword evidence="2" id="KW-1185">Reference proteome</keyword>
<evidence type="ECO:0000313" key="1">
    <source>
        <dbReference type="EMBL" id="KAH9326530.1"/>
    </source>
</evidence>
<accession>A0AA38GQZ6</accession>
<sequence>KQAEYIVKKTDDPKAQILYEDKGHGNYMIMSEDEASLPKGVLYPNGIWNLEFDGSYSLAGSGAGV</sequence>
<feature type="non-terminal residue" evidence="1">
    <location>
        <position position="65"/>
    </location>
</feature>
<dbReference type="Proteomes" id="UP000824469">
    <property type="component" value="Unassembled WGS sequence"/>
</dbReference>
<name>A0AA38GQZ6_TAXCH</name>
<gene>
    <name evidence="1" type="ORF">KI387_006708</name>
</gene>
<proteinExistence type="predicted"/>
<dbReference type="AlphaFoldDB" id="A0AA38GQZ6"/>
<dbReference type="EMBL" id="JAHRHJ020000002">
    <property type="protein sequence ID" value="KAH9326530.1"/>
    <property type="molecule type" value="Genomic_DNA"/>
</dbReference>
<reference evidence="1 2" key="1">
    <citation type="journal article" date="2021" name="Nat. Plants">
        <title>The Taxus genome provides insights into paclitaxel biosynthesis.</title>
        <authorList>
            <person name="Xiong X."/>
            <person name="Gou J."/>
            <person name="Liao Q."/>
            <person name="Li Y."/>
            <person name="Zhou Q."/>
            <person name="Bi G."/>
            <person name="Li C."/>
            <person name="Du R."/>
            <person name="Wang X."/>
            <person name="Sun T."/>
            <person name="Guo L."/>
            <person name="Liang H."/>
            <person name="Lu P."/>
            <person name="Wu Y."/>
            <person name="Zhang Z."/>
            <person name="Ro D.K."/>
            <person name="Shang Y."/>
            <person name="Huang S."/>
            <person name="Yan J."/>
        </authorList>
    </citation>
    <scope>NUCLEOTIDE SEQUENCE [LARGE SCALE GENOMIC DNA]</scope>
    <source>
        <strain evidence="1">Ta-2019</strain>
    </source>
</reference>
<comment type="caution">
    <text evidence="1">The sequence shown here is derived from an EMBL/GenBank/DDBJ whole genome shotgun (WGS) entry which is preliminary data.</text>
</comment>
<protein>
    <submittedName>
        <fullName evidence="1">Uncharacterized protein</fullName>
    </submittedName>
</protein>